<dbReference type="RefSeq" id="WP_137483017.1">
    <property type="nucleotide sequence ID" value="NZ_SZZP01000028.1"/>
</dbReference>
<name>A0A4U6RI69_BRAEL</name>
<dbReference type="AlphaFoldDB" id="A0A4U6RI69"/>
<protein>
    <submittedName>
        <fullName evidence="1">Uncharacterized protein</fullName>
    </submittedName>
</protein>
<gene>
    <name evidence="1" type="ORF">FDV58_34105</name>
</gene>
<evidence type="ECO:0000313" key="2">
    <source>
        <dbReference type="Proteomes" id="UP000305095"/>
    </source>
</evidence>
<evidence type="ECO:0000313" key="1">
    <source>
        <dbReference type="EMBL" id="TKV74039.1"/>
    </source>
</evidence>
<dbReference type="Proteomes" id="UP000305095">
    <property type="component" value="Unassembled WGS sequence"/>
</dbReference>
<accession>A0A4U6RI69</accession>
<sequence length="148" mass="16053">MLYSANSGSELTFAQDAIEARESWRALQDFHDQNRYAHNNAASQQTLEDPVPAGTSCQGLGSAFVDRSCDTEGVERPSMLKKETISDLANQLHDLALSDERAAALADHVTKLNAVVRASTSQLDRGDEPAQFARSLALLKRPTRAGVP</sequence>
<proteinExistence type="predicted"/>
<dbReference type="EMBL" id="SZZP01000028">
    <property type="protein sequence ID" value="TKV74039.1"/>
    <property type="molecule type" value="Genomic_DNA"/>
</dbReference>
<comment type="caution">
    <text evidence="1">The sequence shown here is derived from an EMBL/GenBank/DDBJ whole genome shotgun (WGS) entry which is preliminary data.</text>
</comment>
<organism evidence="1 2">
    <name type="scientific">Bradyrhizobium elkanii</name>
    <dbReference type="NCBI Taxonomy" id="29448"/>
    <lineage>
        <taxon>Bacteria</taxon>
        <taxon>Pseudomonadati</taxon>
        <taxon>Pseudomonadota</taxon>
        <taxon>Alphaproteobacteria</taxon>
        <taxon>Hyphomicrobiales</taxon>
        <taxon>Nitrobacteraceae</taxon>
        <taxon>Bradyrhizobium</taxon>
    </lineage>
</organism>
<reference evidence="1 2" key="1">
    <citation type="submission" date="2019-05" db="EMBL/GenBank/DDBJ databases">
        <title>Draft Genome of Bradyrhizobium elkanii strain SEMIA 938, Used in Commercial Inoculants for Lupinus spp. in Brazil.</title>
        <authorList>
            <person name="Hungria M."/>
            <person name="Delamuta J.R.M."/>
            <person name="Ribeiro R.A."/>
            <person name="Nogueira M.A."/>
        </authorList>
    </citation>
    <scope>NUCLEOTIDE SEQUENCE [LARGE SCALE GENOMIC DNA]</scope>
    <source>
        <strain evidence="1 2">Semia 938</strain>
    </source>
</reference>